<evidence type="ECO:0000259" key="3">
    <source>
        <dbReference type="Pfam" id="PF01488"/>
    </source>
</evidence>
<comment type="similarity">
    <text evidence="2">In the N-terminal section; belongs to the shikimate kinase family.</text>
</comment>
<dbReference type="InterPro" id="IPR036291">
    <property type="entry name" value="NAD(P)-bd_dom_sf"/>
</dbReference>
<dbReference type="PANTHER" id="PTHR21089">
    <property type="entry name" value="SHIKIMATE DEHYDROGENASE"/>
    <property type="match status" value="1"/>
</dbReference>
<dbReference type="Pfam" id="PF01487">
    <property type="entry name" value="DHquinase_I"/>
    <property type="match status" value="1"/>
</dbReference>
<evidence type="ECO:0000313" key="5">
    <source>
        <dbReference type="EMBL" id="KAJ9602166.1"/>
    </source>
</evidence>
<dbReference type="InterPro" id="IPR031322">
    <property type="entry name" value="Shikimate/glucono_kinase"/>
</dbReference>
<dbReference type="InterPro" id="IPR006151">
    <property type="entry name" value="Shikm_DH/Glu-tRNA_Rdtase"/>
</dbReference>
<dbReference type="Proteomes" id="UP001172673">
    <property type="component" value="Unassembled WGS sequence"/>
</dbReference>
<comment type="caution">
    <text evidence="5">The sequence shown here is derived from an EMBL/GenBank/DDBJ whole genome shotgun (WGS) entry which is preliminary data.</text>
</comment>
<gene>
    <name evidence="5" type="ORF">H2200_013286</name>
</gene>
<evidence type="ECO:0000256" key="2">
    <source>
        <dbReference type="ARBA" id="ARBA00009349"/>
    </source>
</evidence>
<dbReference type="Gene3D" id="3.40.50.300">
    <property type="entry name" value="P-loop containing nucleotide triphosphate hydrolases"/>
    <property type="match status" value="1"/>
</dbReference>
<protein>
    <recommendedName>
        <fullName evidence="7">Quinate repressor protein</fullName>
    </recommendedName>
</protein>
<dbReference type="SUPFAM" id="SSF53223">
    <property type="entry name" value="Aminoacid dehydrogenase-like, N-terminal domain"/>
    <property type="match status" value="1"/>
</dbReference>
<dbReference type="InterPro" id="IPR027417">
    <property type="entry name" value="P-loop_NTPase"/>
</dbReference>
<dbReference type="EMBL" id="JAPDRK010000028">
    <property type="protein sequence ID" value="KAJ9602166.1"/>
    <property type="molecule type" value="Genomic_DNA"/>
</dbReference>
<feature type="domain" description="Quinate/shikimate 5-dehydrogenase/glutamyl-tRNA reductase" evidence="3">
    <location>
        <begin position="625"/>
        <end position="677"/>
    </location>
</feature>
<dbReference type="SUPFAM" id="SSF52540">
    <property type="entry name" value="P-loop containing nucleoside triphosphate hydrolases"/>
    <property type="match status" value="1"/>
</dbReference>
<dbReference type="Pfam" id="PF01202">
    <property type="entry name" value="SKI"/>
    <property type="match status" value="1"/>
</dbReference>
<evidence type="ECO:0000259" key="4">
    <source>
        <dbReference type="Pfam" id="PF08501"/>
    </source>
</evidence>
<keyword evidence="6" id="KW-1185">Reference proteome</keyword>
<dbReference type="PANTHER" id="PTHR21089:SF1">
    <property type="entry name" value="BIFUNCTIONAL 3-DEHYDROQUINATE DEHYDRATASE_SHIKIMATE DEHYDROGENASE, CHLOROPLASTIC"/>
    <property type="match status" value="1"/>
</dbReference>
<dbReference type="GO" id="GO:0019632">
    <property type="term" value="P:shikimate metabolic process"/>
    <property type="evidence" value="ECO:0007669"/>
    <property type="project" value="TreeGrafter"/>
</dbReference>
<dbReference type="CDD" id="cd01065">
    <property type="entry name" value="NAD_bind_Shikimate_DH"/>
    <property type="match status" value="1"/>
</dbReference>
<dbReference type="InterPro" id="IPR001381">
    <property type="entry name" value="DHquinase_I"/>
</dbReference>
<dbReference type="GO" id="GO:0003855">
    <property type="term" value="F:3-dehydroquinate dehydratase activity"/>
    <property type="evidence" value="ECO:0007669"/>
    <property type="project" value="InterPro"/>
</dbReference>
<dbReference type="InterPro" id="IPR013708">
    <property type="entry name" value="Shikimate_DH-bd_N"/>
</dbReference>
<feature type="domain" description="Shikimate dehydrogenase substrate binding N-terminal" evidence="4">
    <location>
        <begin position="488"/>
        <end position="568"/>
    </location>
</feature>
<name>A0AA38U9R4_9EURO</name>
<evidence type="ECO:0000256" key="1">
    <source>
        <dbReference type="ARBA" id="ARBA00006477"/>
    </source>
</evidence>
<dbReference type="InterPro" id="IPR046346">
    <property type="entry name" value="Aminoacid_DH-like_N_sf"/>
</dbReference>
<accession>A0AA38U9R4</accession>
<proteinExistence type="inferred from homology"/>
<dbReference type="Gene3D" id="3.20.20.70">
    <property type="entry name" value="Aldolase class I"/>
    <property type="match status" value="1"/>
</dbReference>
<dbReference type="Pfam" id="PF08501">
    <property type="entry name" value="Shikimate_dh_N"/>
    <property type="match status" value="1"/>
</dbReference>
<evidence type="ECO:0008006" key="7">
    <source>
        <dbReference type="Google" id="ProtNLM"/>
    </source>
</evidence>
<dbReference type="AlphaFoldDB" id="A0AA38U9R4"/>
<dbReference type="SUPFAM" id="SSF51735">
    <property type="entry name" value="NAD(P)-binding Rossmann-fold domains"/>
    <property type="match status" value="1"/>
</dbReference>
<dbReference type="Pfam" id="PF01488">
    <property type="entry name" value="Shikimate_DH"/>
    <property type="match status" value="1"/>
</dbReference>
<dbReference type="Gene3D" id="3.40.50.10860">
    <property type="entry name" value="Leucine Dehydrogenase, chain A, domain 1"/>
    <property type="match status" value="1"/>
</dbReference>
<dbReference type="InterPro" id="IPR013785">
    <property type="entry name" value="Aldolase_TIM"/>
</dbReference>
<dbReference type="GO" id="GO:0004764">
    <property type="term" value="F:shikimate 3-dehydrogenase (NADP+) activity"/>
    <property type="evidence" value="ECO:0007669"/>
    <property type="project" value="InterPro"/>
</dbReference>
<comment type="similarity">
    <text evidence="1">In the 2nd section; belongs to the type-I 3-dehydroquinase family.</text>
</comment>
<organism evidence="5 6">
    <name type="scientific">Cladophialophora chaetospira</name>
    <dbReference type="NCBI Taxonomy" id="386627"/>
    <lineage>
        <taxon>Eukaryota</taxon>
        <taxon>Fungi</taxon>
        <taxon>Dikarya</taxon>
        <taxon>Ascomycota</taxon>
        <taxon>Pezizomycotina</taxon>
        <taxon>Eurotiomycetes</taxon>
        <taxon>Chaetothyriomycetidae</taxon>
        <taxon>Chaetothyriales</taxon>
        <taxon>Herpotrichiellaceae</taxon>
        <taxon>Cladophialophora</taxon>
    </lineage>
</organism>
<reference evidence="5" key="1">
    <citation type="submission" date="2022-10" db="EMBL/GenBank/DDBJ databases">
        <title>Culturing micro-colonial fungi from biological soil crusts in the Mojave desert and describing Neophaeococcomyces mojavensis, and introducing the new genera and species Taxawa tesnikishii.</title>
        <authorList>
            <person name="Kurbessoian T."/>
            <person name="Stajich J.E."/>
        </authorList>
    </citation>
    <scope>NUCLEOTIDE SEQUENCE</scope>
    <source>
        <strain evidence="5">TK_41</strain>
    </source>
</reference>
<dbReference type="Gene3D" id="3.40.50.720">
    <property type="entry name" value="NAD(P)-binding Rossmann-like Domain"/>
    <property type="match status" value="1"/>
</dbReference>
<dbReference type="GO" id="GO:0009423">
    <property type="term" value="P:chorismate biosynthetic process"/>
    <property type="evidence" value="ECO:0007669"/>
    <property type="project" value="TreeGrafter"/>
</dbReference>
<dbReference type="InterPro" id="IPR022893">
    <property type="entry name" value="Shikimate_DH_fam"/>
</dbReference>
<evidence type="ECO:0000313" key="6">
    <source>
        <dbReference type="Proteomes" id="UP001172673"/>
    </source>
</evidence>
<sequence>MTRTASNGATSLSKRHGFEDEASIVLIGAPGTGKSSLAHIASSSFRMTQVDVNDTFRNETGLTRTAFRKQHGIAQTRDRELSLLRKILNDYSRNCVIVFPGDYTEEAGLLLLKQYSKEHPVILVRRCLAAVQNYLKPWDASKVERLLKLVEPVYRASSNFEFYNLDETDGVDATEGTSNPAPTVSPELKSHRPWSLRLKHLEKAFMHFVNNILHPSSTLEETLGQYSAPNSHAVYTYLLGVSLSQLAHDDFNVAWLDCGADACQLEIDLPQHENLSSLHSRADEIIRAFATTRRFFDGPIIFHVQRPTSKNQAVAAQYVQLLQYGLRLGVDYLTIDLTHSSDGYSKVFEARNIVKLIGDYHDHGPGSDGWSSEKRWNLFQKACDRGFHGLRVTQPALSADDNRAATHYLVEAARIPGTKPFLIAYNTLPLGRPSRCFNRILTPITTPELQSTRPHAEESHSLDKPITIQQSQSALYSSFTYDAMKYYIVGLDVSFSLSPVIHNAAHMFFGMLHRLERRSMDSVEPIEKLTNDPHCGGLSIAQGYKMSMLSRLSAVSDHARRIGAINTVIPIRARWLYSNPPTAEFWASRNRAGPVFGLYGDNLDWVGMRQCVLENLSPANVITERTTALIVGAGGMARAAFYALLQMGVQHVALFNRTPSNAVSMAKHFSDQGMVHMSDSAAKNPESGNHRKSLAEAEVRFLESRDSPWFQDFAPPTIVMACIPASSVAGEPASNFTLPQAWMTSQTGGVVLDLNYRPLVTPLLRQVRRHSDKGWVAVDGLENLAAQANAQFKVFTSRKVPKNLMRIEALKHCLAIHKDDEEVCNIIRNQLTQLESAT</sequence>